<dbReference type="InterPro" id="IPR029052">
    <property type="entry name" value="Metallo-depent_PP-like"/>
</dbReference>
<protein>
    <recommendedName>
        <fullName evidence="7">Calcineurin-like phosphoesterase domain-containing protein</fullName>
    </recommendedName>
</protein>
<evidence type="ECO:0000256" key="4">
    <source>
        <dbReference type="ARBA" id="ARBA00023136"/>
    </source>
</evidence>
<organism evidence="8 9">
    <name type="scientific">Hohenbuehelia grisea</name>
    <dbReference type="NCBI Taxonomy" id="104357"/>
    <lineage>
        <taxon>Eukaryota</taxon>
        <taxon>Fungi</taxon>
        <taxon>Dikarya</taxon>
        <taxon>Basidiomycota</taxon>
        <taxon>Agaricomycotina</taxon>
        <taxon>Agaricomycetes</taxon>
        <taxon>Agaricomycetidae</taxon>
        <taxon>Agaricales</taxon>
        <taxon>Pleurotineae</taxon>
        <taxon>Pleurotaceae</taxon>
        <taxon>Hohenbuehelia</taxon>
    </lineage>
</organism>
<feature type="compositionally biased region" description="Polar residues" evidence="5">
    <location>
        <begin position="439"/>
        <end position="455"/>
    </location>
</feature>
<dbReference type="InterPro" id="IPR004843">
    <property type="entry name" value="Calcineurin-like_PHP"/>
</dbReference>
<evidence type="ECO:0000256" key="5">
    <source>
        <dbReference type="SAM" id="MobiDB-lite"/>
    </source>
</evidence>
<evidence type="ECO:0000256" key="6">
    <source>
        <dbReference type="SAM" id="Phobius"/>
    </source>
</evidence>
<comment type="subcellular location">
    <subcellularLocation>
        <location evidence="1">Membrane</location>
        <topology evidence="1">Multi-pass membrane protein</topology>
    </subcellularLocation>
</comment>
<gene>
    <name evidence="8" type="ORF">HGRIS_002601</name>
</gene>
<proteinExistence type="predicted"/>
<evidence type="ECO:0000256" key="1">
    <source>
        <dbReference type="ARBA" id="ARBA00004141"/>
    </source>
</evidence>
<evidence type="ECO:0000313" key="9">
    <source>
        <dbReference type="Proteomes" id="UP001556367"/>
    </source>
</evidence>
<feature type="transmembrane region" description="Helical" evidence="6">
    <location>
        <begin position="363"/>
        <end position="385"/>
    </location>
</feature>
<keyword evidence="3 6" id="KW-1133">Transmembrane helix</keyword>
<dbReference type="Gene3D" id="3.60.21.10">
    <property type="match status" value="1"/>
</dbReference>
<feature type="region of interest" description="Disordered" evidence="5">
    <location>
        <begin position="430"/>
        <end position="460"/>
    </location>
</feature>
<reference evidence="9" key="1">
    <citation type="submission" date="2024-06" db="EMBL/GenBank/DDBJ databases">
        <title>Multi-omics analyses provide insights into the biosynthesis of the anticancer antibiotic pleurotin in Hohenbuehelia grisea.</title>
        <authorList>
            <person name="Weaver J.A."/>
            <person name="Alberti F."/>
        </authorList>
    </citation>
    <scope>NUCLEOTIDE SEQUENCE [LARGE SCALE GENOMIC DNA]</scope>
    <source>
        <strain evidence="9">T-177</strain>
    </source>
</reference>
<feature type="transmembrane region" description="Helical" evidence="6">
    <location>
        <begin position="571"/>
        <end position="591"/>
    </location>
</feature>
<accession>A0ABR3JMD3</accession>
<name>A0ABR3JMD3_9AGAR</name>
<dbReference type="PANTHER" id="PTHR13315:SF4">
    <property type="entry name" value="METALLOPHOSPHOESTERASE, ISOFORM E"/>
    <property type="match status" value="1"/>
</dbReference>
<feature type="domain" description="Calcineurin-like phosphoesterase" evidence="7">
    <location>
        <begin position="64"/>
        <end position="298"/>
    </location>
</feature>
<keyword evidence="9" id="KW-1185">Reference proteome</keyword>
<evidence type="ECO:0000259" key="7">
    <source>
        <dbReference type="Pfam" id="PF00149"/>
    </source>
</evidence>
<dbReference type="Pfam" id="PF00149">
    <property type="entry name" value="Metallophos"/>
    <property type="match status" value="1"/>
</dbReference>
<dbReference type="SUPFAM" id="SSF56300">
    <property type="entry name" value="Metallo-dependent phosphatases"/>
    <property type="match status" value="1"/>
</dbReference>
<feature type="region of interest" description="Disordered" evidence="5">
    <location>
        <begin position="392"/>
        <end position="412"/>
    </location>
</feature>
<dbReference type="Proteomes" id="UP001556367">
    <property type="component" value="Unassembled WGS sequence"/>
</dbReference>
<evidence type="ECO:0000256" key="2">
    <source>
        <dbReference type="ARBA" id="ARBA00022692"/>
    </source>
</evidence>
<keyword evidence="2 6" id="KW-0812">Transmembrane</keyword>
<keyword evidence="4 6" id="KW-0472">Membrane</keyword>
<evidence type="ECO:0000313" key="8">
    <source>
        <dbReference type="EMBL" id="KAL0956453.1"/>
    </source>
</evidence>
<dbReference type="EMBL" id="JASNQZ010000006">
    <property type="protein sequence ID" value="KAL0956453.1"/>
    <property type="molecule type" value="Genomic_DNA"/>
</dbReference>
<dbReference type="PANTHER" id="PTHR13315">
    <property type="entry name" value="METALLO PHOSPHOESTERASE RELATED"/>
    <property type="match status" value="1"/>
</dbReference>
<sequence>MPQAFRQRLSLSSRLCARHVVVNLFRLVGVFAVLWGELLAYIWSLRSCSWPDEHLPVQTQRPAHILLISDPQVRFPLHTQPSQNTLLGYVRQFLYDSNLRKNWYVARKTRPDMIIFLGDMLATGKYAKDASEYARYKEIFDSFFRINPPVPMYYLPGNNDVGMGLSPSVSKHVRDFYQEHFGDSNQKLDIRGHSFVFLDAPSIVDEDYQRNARYVGYDSWTPLPDGPIDFVKNVRTDERPIILFSHVPLARPDTASCGPHREKGTIRRNVGHGYQSTLGKATTHFLLQSLNPSAVFSGDNRDYCEYTHRSASSGVREITIKSFSPTRHIRHPGFELLSLVTPTQPRHAHYADRSCLLPSQHELYTGTYPFLAVLTLTAVVVSNLLRLRNSRKLPLTPTGRSPGDRNGSPLLRVPDSAIWSPYTPSIPHSPLSKFPPLRTPNSPSRPATMRASSRPGSPFGTPVLEPMIAPAFDEDEEDAMYPAQFINMSGDQVDSLEDALEKNSPLSSTPSKGWRPADRSSPAWTWTFVFRGRLRRFTLSVPALTSLLEYLCGVGEPALVSRRRTVFRGTLQDSFAILWPVFLVWSIITWWTA</sequence>
<comment type="caution">
    <text evidence="8">The sequence shown here is derived from an EMBL/GenBank/DDBJ whole genome shotgun (WGS) entry which is preliminary data.</text>
</comment>
<evidence type="ECO:0000256" key="3">
    <source>
        <dbReference type="ARBA" id="ARBA00022989"/>
    </source>
</evidence>
<dbReference type="InterPro" id="IPR033308">
    <property type="entry name" value="PGAP5/Cdc1/Ted1"/>
</dbReference>
<feature type="transmembrane region" description="Helical" evidence="6">
    <location>
        <begin position="20"/>
        <end position="43"/>
    </location>
</feature>